<organism evidence="3 4">
    <name type="scientific">Nocardia thailandica</name>
    <dbReference type="NCBI Taxonomy" id="257275"/>
    <lineage>
        <taxon>Bacteria</taxon>
        <taxon>Bacillati</taxon>
        <taxon>Actinomycetota</taxon>
        <taxon>Actinomycetes</taxon>
        <taxon>Mycobacteriales</taxon>
        <taxon>Nocardiaceae</taxon>
        <taxon>Nocardia</taxon>
    </lineage>
</organism>
<keyword evidence="2" id="KW-0472">Membrane</keyword>
<keyword evidence="2" id="KW-1133">Transmembrane helix</keyword>
<evidence type="ECO:0000313" key="3">
    <source>
        <dbReference type="EMBL" id="MFF0542812.1"/>
    </source>
</evidence>
<comment type="caution">
    <text evidence="3">The sequence shown here is derived from an EMBL/GenBank/DDBJ whole genome shotgun (WGS) entry which is preliminary data.</text>
</comment>
<proteinExistence type="predicted"/>
<dbReference type="EMBL" id="JBIAMX010000003">
    <property type="protein sequence ID" value="MFF0542812.1"/>
    <property type="molecule type" value="Genomic_DNA"/>
</dbReference>
<name>A0ABW6PK89_9NOCA</name>
<reference evidence="3 4" key="1">
    <citation type="submission" date="2024-10" db="EMBL/GenBank/DDBJ databases">
        <title>The Natural Products Discovery Center: Release of the First 8490 Sequenced Strains for Exploring Actinobacteria Biosynthetic Diversity.</title>
        <authorList>
            <person name="Kalkreuter E."/>
            <person name="Kautsar S.A."/>
            <person name="Yang D."/>
            <person name="Bader C.D."/>
            <person name="Teijaro C.N."/>
            <person name="Fluegel L."/>
            <person name="Davis C.M."/>
            <person name="Simpson J.R."/>
            <person name="Lauterbach L."/>
            <person name="Steele A.D."/>
            <person name="Gui C."/>
            <person name="Meng S."/>
            <person name="Li G."/>
            <person name="Viehrig K."/>
            <person name="Ye F."/>
            <person name="Su P."/>
            <person name="Kiefer A.F."/>
            <person name="Nichols A."/>
            <person name="Cepeda A.J."/>
            <person name="Yan W."/>
            <person name="Fan B."/>
            <person name="Jiang Y."/>
            <person name="Adhikari A."/>
            <person name="Zheng C.-J."/>
            <person name="Schuster L."/>
            <person name="Cowan T.M."/>
            <person name="Smanski M.J."/>
            <person name="Chevrette M.G."/>
            <person name="De Carvalho L.P.S."/>
            <person name="Shen B."/>
        </authorList>
    </citation>
    <scope>NUCLEOTIDE SEQUENCE [LARGE SCALE GENOMIC DNA]</scope>
    <source>
        <strain evidence="3 4">NPDC004045</strain>
    </source>
</reference>
<dbReference type="Proteomes" id="UP001601444">
    <property type="component" value="Unassembled WGS sequence"/>
</dbReference>
<evidence type="ECO:0000256" key="2">
    <source>
        <dbReference type="SAM" id="Phobius"/>
    </source>
</evidence>
<feature type="region of interest" description="Disordered" evidence="1">
    <location>
        <begin position="245"/>
        <end position="308"/>
    </location>
</feature>
<feature type="compositionally biased region" description="Low complexity" evidence="1">
    <location>
        <begin position="297"/>
        <end position="308"/>
    </location>
</feature>
<gene>
    <name evidence="3" type="ORF">ACFYTF_08240</name>
</gene>
<feature type="region of interest" description="Disordered" evidence="1">
    <location>
        <begin position="1"/>
        <end position="32"/>
    </location>
</feature>
<feature type="transmembrane region" description="Helical" evidence="2">
    <location>
        <begin position="37"/>
        <end position="60"/>
    </location>
</feature>
<keyword evidence="4" id="KW-1185">Reference proteome</keyword>
<dbReference type="Pfam" id="PF11303">
    <property type="entry name" value="DUF3105"/>
    <property type="match status" value="1"/>
</dbReference>
<dbReference type="InterPro" id="IPR021454">
    <property type="entry name" value="DUF3105"/>
</dbReference>
<feature type="compositionally biased region" description="Gly residues" evidence="1">
    <location>
        <begin position="269"/>
        <end position="291"/>
    </location>
</feature>
<dbReference type="RefSeq" id="WP_387699558.1">
    <property type="nucleotide sequence ID" value="NZ_JBIAMX010000003.1"/>
</dbReference>
<keyword evidence="2" id="KW-0812">Transmembrane</keyword>
<evidence type="ECO:0000256" key="1">
    <source>
        <dbReference type="SAM" id="MobiDB-lite"/>
    </source>
</evidence>
<evidence type="ECO:0000313" key="4">
    <source>
        <dbReference type="Proteomes" id="UP001601444"/>
    </source>
</evidence>
<protein>
    <submittedName>
        <fullName evidence="3">DUF3105 domain-containing protein</fullName>
    </submittedName>
</protein>
<sequence length="308" mass="31861">MPSRTSATSGKAVRAAGKSSPSRKPGGKKNMPGKTQIPWGIIGGGVIIVALIGLLAFSLVPKYLDQSAIREAQTDLKEWAPSAENKDPAAKIPGIVTATYPAGQHVTAQQRVAYDKSPAFGGPHDSAWANCTGVVYAKPIRMENAVHSLEHGAVWIAYNPDKVDADGVKTLERFVKGRQFSLMSPYPNLASPISLQSWGHQLAVDSADDPRIKQFISALRENPYAYPEVGASCSNPIFDVNNPPPFDSSPYGPDAVPMDGKGTTTDGAELGGAGMGGILPGGGTLPGGTLPGGDTPPGGAAPAPAEGQ</sequence>
<accession>A0ABW6PK89</accession>